<dbReference type="EMBL" id="JACVXD010000003">
    <property type="protein sequence ID" value="MBD0823877.1"/>
    <property type="molecule type" value="Genomic_DNA"/>
</dbReference>
<dbReference type="InterPro" id="IPR001296">
    <property type="entry name" value="Glyco_trans_1"/>
</dbReference>
<sequence>MQKKIRILFTIPNFKTAGSQYVLLSLLKVLDDACFEWFVAVEKFPDERPEAIPESQFIHVPRQGHLLKDVRLFSKILHKNKIDLVHSWDYKSEFVEVLGARFARVPYLYTKKNNAWSKRWWLKSVLSHHIAYDNPDMKIKFFNDKVLKSKVSFIPHGIDTSVFKPLKSRGEKERFSMCCVGNINPNKNQLFLIRSLLHLPENVDLYLYGRAEMQYLSLLQDEVNIYKLQNRVYFKGFVDNITLPKVFHKHDLFVLASHQEGLPVSVLEALACGLPVLCSDSGGGSRYIFKEEKGGKVFDNKNMSDFVNDVMAFINDTNYYREQEQAAVENVQGFTVEHEGKLYSQLYEKLINYGLQ</sequence>
<dbReference type="SUPFAM" id="SSF53756">
    <property type="entry name" value="UDP-Glycosyltransferase/glycogen phosphorylase"/>
    <property type="match status" value="1"/>
</dbReference>
<dbReference type="PANTHER" id="PTHR45947:SF3">
    <property type="entry name" value="SULFOQUINOVOSYL TRANSFERASE SQD2"/>
    <property type="match status" value="1"/>
</dbReference>
<evidence type="ECO:0000313" key="3">
    <source>
        <dbReference type="EMBL" id="MBD0823877.1"/>
    </source>
</evidence>
<accession>A0A8J6Q1I0</accession>
<dbReference type="Proteomes" id="UP000621516">
    <property type="component" value="Unassembled WGS sequence"/>
</dbReference>
<dbReference type="Pfam" id="PF13439">
    <property type="entry name" value="Glyco_transf_4"/>
    <property type="match status" value="1"/>
</dbReference>
<evidence type="ECO:0000259" key="1">
    <source>
        <dbReference type="Pfam" id="PF00534"/>
    </source>
</evidence>
<organism evidence="3 4">
    <name type="scientific">Aestuariibaculum marinum</name>
    <dbReference type="NCBI Taxonomy" id="2683592"/>
    <lineage>
        <taxon>Bacteria</taxon>
        <taxon>Pseudomonadati</taxon>
        <taxon>Bacteroidota</taxon>
        <taxon>Flavobacteriia</taxon>
        <taxon>Flavobacteriales</taxon>
        <taxon>Flavobacteriaceae</taxon>
    </lineage>
</organism>
<reference evidence="3 4" key="1">
    <citation type="journal article" date="2018" name="J. Microbiol.">
        <title>Aestuariibaculum marinum sp. nov., a marine bacterium isolated from seawater in South Korea.</title>
        <authorList>
            <person name="Choi J."/>
            <person name="Lee D."/>
            <person name="Jang J.H."/>
            <person name="Cha S."/>
            <person name="Seo T."/>
        </authorList>
    </citation>
    <scope>NUCLEOTIDE SEQUENCE [LARGE SCALE GENOMIC DNA]</scope>
    <source>
        <strain evidence="3 4">IP7</strain>
    </source>
</reference>
<dbReference type="AlphaFoldDB" id="A0A8J6Q1I0"/>
<dbReference type="RefSeq" id="WP_188223192.1">
    <property type="nucleotide sequence ID" value="NZ_JACVXD010000003.1"/>
</dbReference>
<name>A0A8J6Q1I0_9FLAO</name>
<evidence type="ECO:0000313" key="4">
    <source>
        <dbReference type="Proteomes" id="UP000621516"/>
    </source>
</evidence>
<dbReference type="GO" id="GO:0016757">
    <property type="term" value="F:glycosyltransferase activity"/>
    <property type="evidence" value="ECO:0007669"/>
    <property type="project" value="InterPro"/>
</dbReference>
<comment type="caution">
    <text evidence="3">The sequence shown here is derived from an EMBL/GenBank/DDBJ whole genome shotgun (WGS) entry which is preliminary data.</text>
</comment>
<proteinExistence type="predicted"/>
<keyword evidence="4" id="KW-1185">Reference proteome</keyword>
<dbReference type="Gene3D" id="3.40.50.2000">
    <property type="entry name" value="Glycogen Phosphorylase B"/>
    <property type="match status" value="2"/>
</dbReference>
<evidence type="ECO:0000259" key="2">
    <source>
        <dbReference type="Pfam" id="PF13439"/>
    </source>
</evidence>
<dbReference type="PANTHER" id="PTHR45947">
    <property type="entry name" value="SULFOQUINOVOSYL TRANSFERASE SQD2"/>
    <property type="match status" value="1"/>
</dbReference>
<dbReference type="CDD" id="cd03801">
    <property type="entry name" value="GT4_PimA-like"/>
    <property type="match status" value="1"/>
</dbReference>
<dbReference type="Pfam" id="PF00534">
    <property type="entry name" value="Glycos_transf_1"/>
    <property type="match status" value="1"/>
</dbReference>
<gene>
    <name evidence="3" type="ORF">ICJ85_07570</name>
</gene>
<feature type="domain" description="Glycosyltransferase subfamily 4-like N-terminal" evidence="2">
    <location>
        <begin position="18"/>
        <end position="161"/>
    </location>
</feature>
<dbReference type="InterPro" id="IPR050194">
    <property type="entry name" value="Glycosyltransferase_grp1"/>
</dbReference>
<protein>
    <submittedName>
        <fullName evidence="3">Glycosyltransferase family 4 protein</fullName>
    </submittedName>
</protein>
<dbReference type="InterPro" id="IPR028098">
    <property type="entry name" value="Glyco_trans_4-like_N"/>
</dbReference>
<feature type="domain" description="Glycosyl transferase family 1" evidence="1">
    <location>
        <begin position="172"/>
        <end position="327"/>
    </location>
</feature>